<feature type="domain" description="3-hydroxyacyl-CoA dehydrogenase C-terminal" evidence="1">
    <location>
        <begin position="10"/>
        <end position="44"/>
    </location>
</feature>
<dbReference type="InterPro" id="IPR008927">
    <property type="entry name" value="6-PGluconate_DH-like_C_sf"/>
</dbReference>
<dbReference type="Pfam" id="PF00725">
    <property type="entry name" value="3HCDH"/>
    <property type="match status" value="1"/>
</dbReference>
<keyword evidence="3" id="KW-1185">Reference proteome</keyword>
<dbReference type="PATRIC" id="fig|348824.6.peg.4100"/>
<accession>W6RF44</accession>
<evidence type="ECO:0000313" key="3">
    <source>
        <dbReference type="Proteomes" id="UP000019443"/>
    </source>
</evidence>
<dbReference type="GO" id="GO:0006631">
    <property type="term" value="P:fatty acid metabolic process"/>
    <property type="evidence" value="ECO:0007669"/>
    <property type="project" value="InterPro"/>
</dbReference>
<reference evidence="2" key="1">
    <citation type="submission" date="2013-11" db="EMBL/GenBank/DDBJ databases">
        <title>Draft genome sequence of the broad-host-range Rhizobium sp. LPU83 strain, a member of the low-genetic diversity Oregon-like Rhizobium sp. group.</title>
        <authorList>
            <person name="Wibberg D."/>
            <person name="Puehler A."/>
            <person name="Schlueter A."/>
        </authorList>
    </citation>
    <scope>NUCLEOTIDE SEQUENCE [LARGE SCALE GENOMIC DNA]</scope>
    <source>
        <strain evidence="2">LPU83</strain>
    </source>
</reference>
<organism evidence="2 3">
    <name type="scientific">Rhizobium favelukesii</name>
    <dbReference type="NCBI Taxonomy" id="348824"/>
    <lineage>
        <taxon>Bacteria</taxon>
        <taxon>Pseudomonadati</taxon>
        <taxon>Pseudomonadota</taxon>
        <taxon>Alphaproteobacteria</taxon>
        <taxon>Hyphomicrobiales</taxon>
        <taxon>Rhizobiaceae</taxon>
        <taxon>Rhizobium/Agrobacterium group</taxon>
        <taxon>Rhizobium</taxon>
    </lineage>
</organism>
<evidence type="ECO:0000313" key="2">
    <source>
        <dbReference type="EMBL" id="CDM59454.1"/>
    </source>
</evidence>
<dbReference type="HOGENOM" id="CLU_2773112_0_0_5"/>
<protein>
    <recommendedName>
        <fullName evidence="1">3-hydroxyacyl-CoA dehydrogenase C-terminal domain-containing protein</fullName>
    </recommendedName>
</protein>
<dbReference type="InterPro" id="IPR006108">
    <property type="entry name" value="3HC_DH_C"/>
</dbReference>
<dbReference type="EMBL" id="HG916852">
    <property type="protein sequence ID" value="CDM59454.1"/>
    <property type="molecule type" value="Genomic_DNA"/>
</dbReference>
<dbReference type="eggNOG" id="COG1250">
    <property type="taxonomic scope" value="Bacteria"/>
</dbReference>
<dbReference type="Proteomes" id="UP000019443">
    <property type="component" value="Chromosome"/>
</dbReference>
<name>W6RF44_9HYPH</name>
<dbReference type="KEGG" id="rhl:LPU83_3817"/>
<sequence length="69" mass="7783">MAETALVIDQQRGGQAKDRPCRLLVKYVEAGWLGRKSGRGFYDYRGEPPVPRRQLISRIHEMSGSIPAI</sequence>
<dbReference type="GO" id="GO:0016616">
    <property type="term" value="F:oxidoreductase activity, acting on the CH-OH group of donors, NAD or NADP as acceptor"/>
    <property type="evidence" value="ECO:0007669"/>
    <property type="project" value="InterPro"/>
</dbReference>
<gene>
    <name evidence="2" type="ORF">LPU83_3817</name>
</gene>
<proteinExistence type="predicted"/>
<dbReference type="Gene3D" id="1.10.1040.10">
    <property type="entry name" value="N-(1-d-carboxylethyl)-l-norvaline Dehydrogenase, domain 2"/>
    <property type="match status" value="1"/>
</dbReference>
<dbReference type="AlphaFoldDB" id="W6RF44"/>
<evidence type="ECO:0000259" key="1">
    <source>
        <dbReference type="Pfam" id="PF00725"/>
    </source>
</evidence>
<dbReference type="SUPFAM" id="SSF48179">
    <property type="entry name" value="6-phosphogluconate dehydrogenase C-terminal domain-like"/>
    <property type="match status" value="1"/>
</dbReference>
<dbReference type="InterPro" id="IPR013328">
    <property type="entry name" value="6PGD_dom2"/>
</dbReference>